<dbReference type="Gene3D" id="3.40.50.720">
    <property type="entry name" value="NAD(P)-binding Rossmann-like Domain"/>
    <property type="match status" value="1"/>
</dbReference>
<dbReference type="PRINTS" id="PR00081">
    <property type="entry name" value="GDHRDH"/>
</dbReference>
<reference evidence="4 5" key="1">
    <citation type="submission" date="2023-07" db="EMBL/GenBank/DDBJ databases">
        <title>Genomic Encyclopedia of Type Strains, Phase IV (KMG-IV): sequencing the most valuable type-strain genomes for metagenomic binning, comparative biology and taxonomic classification.</title>
        <authorList>
            <person name="Goeker M."/>
        </authorList>
    </citation>
    <scope>NUCLEOTIDE SEQUENCE [LARGE SCALE GENOMIC DNA]</scope>
    <source>
        <strain evidence="4 5">DSM 19922</strain>
    </source>
</reference>
<protein>
    <submittedName>
        <fullName evidence="4">NAD(P)-dependent dehydrogenase (Short-subunit alcohol dehydrogenase family)</fullName>
    </submittedName>
</protein>
<dbReference type="CDD" id="cd05374">
    <property type="entry name" value="17beta-HSD-like_SDR_c"/>
    <property type="match status" value="1"/>
</dbReference>
<evidence type="ECO:0000256" key="2">
    <source>
        <dbReference type="ARBA" id="ARBA00023002"/>
    </source>
</evidence>
<dbReference type="SUPFAM" id="SSF51735">
    <property type="entry name" value="NAD(P)-binding Rossmann-fold domains"/>
    <property type="match status" value="1"/>
</dbReference>
<dbReference type="Pfam" id="PF00106">
    <property type="entry name" value="adh_short"/>
    <property type="match status" value="1"/>
</dbReference>
<keyword evidence="5" id="KW-1185">Reference proteome</keyword>
<keyword evidence="2" id="KW-0560">Oxidoreductase</keyword>
<dbReference type="InterPro" id="IPR020904">
    <property type="entry name" value="Sc_DH/Rdtase_CS"/>
</dbReference>
<comment type="similarity">
    <text evidence="1 3">Belongs to the short-chain dehydrogenases/reductases (SDR) family.</text>
</comment>
<dbReference type="NCBIfam" id="NF004824">
    <property type="entry name" value="PRK06180.1"/>
    <property type="match status" value="1"/>
</dbReference>
<dbReference type="InterPro" id="IPR051911">
    <property type="entry name" value="SDR_oxidoreductase"/>
</dbReference>
<dbReference type="PANTHER" id="PTHR43976:SF16">
    <property type="entry name" value="SHORT-CHAIN DEHYDROGENASE_REDUCTASE FAMILY PROTEIN"/>
    <property type="match status" value="1"/>
</dbReference>
<dbReference type="Proteomes" id="UP001244552">
    <property type="component" value="Unassembled WGS sequence"/>
</dbReference>
<dbReference type="PRINTS" id="PR00080">
    <property type="entry name" value="SDRFAMILY"/>
</dbReference>
<dbReference type="PANTHER" id="PTHR43976">
    <property type="entry name" value="SHORT CHAIN DEHYDROGENASE"/>
    <property type="match status" value="1"/>
</dbReference>
<dbReference type="InterPro" id="IPR036291">
    <property type="entry name" value="NAD(P)-bd_dom_sf"/>
</dbReference>
<gene>
    <name evidence="4" type="ORF">QO018_003385</name>
</gene>
<name>A0ABU0MM10_9PROT</name>
<dbReference type="PROSITE" id="PS00061">
    <property type="entry name" value="ADH_SHORT"/>
    <property type="match status" value="1"/>
</dbReference>
<dbReference type="EMBL" id="JAUSVU010000012">
    <property type="protein sequence ID" value="MDQ0534510.1"/>
    <property type="molecule type" value="Genomic_DNA"/>
</dbReference>
<dbReference type="InterPro" id="IPR002347">
    <property type="entry name" value="SDR_fam"/>
</dbReference>
<evidence type="ECO:0000313" key="5">
    <source>
        <dbReference type="Proteomes" id="UP001244552"/>
    </source>
</evidence>
<accession>A0ABU0MM10</accession>
<proteinExistence type="inferred from homology"/>
<evidence type="ECO:0000256" key="1">
    <source>
        <dbReference type="ARBA" id="ARBA00006484"/>
    </source>
</evidence>
<sequence length="281" mass="28958">MKTWFITGISRGLGRALAAAALAEGDHVVGTIRGGTVRNGTPDLPAGPGRLEVLTVDLTDGAAAEAAVGEAFARLGRIDVLVNNAGYGLLGAIENASDAEAERLFNVNLFAPFRIIRAALPYLRAQGSGHIVNVTSIAGRAPGSGSGVYAATKYALEGLSASLAQEVGPLGIKVTAVAPGAFRTDFLSTHSIRKSGSADAAYADSVGRMTAAFDAADGRQLGDPDRAARAILAMLRSDDPPLHLLLGSDALQRARAKLAAVTAEIDAWEELTRSTDFPPAD</sequence>
<organism evidence="4 5">
    <name type="scientific">Azospirillum picis</name>
    <dbReference type="NCBI Taxonomy" id="488438"/>
    <lineage>
        <taxon>Bacteria</taxon>
        <taxon>Pseudomonadati</taxon>
        <taxon>Pseudomonadota</taxon>
        <taxon>Alphaproteobacteria</taxon>
        <taxon>Rhodospirillales</taxon>
        <taxon>Azospirillaceae</taxon>
        <taxon>Azospirillum</taxon>
    </lineage>
</organism>
<evidence type="ECO:0000256" key="3">
    <source>
        <dbReference type="RuleBase" id="RU000363"/>
    </source>
</evidence>
<evidence type="ECO:0000313" key="4">
    <source>
        <dbReference type="EMBL" id="MDQ0534510.1"/>
    </source>
</evidence>
<dbReference type="RefSeq" id="WP_209983442.1">
    <property type="nucleotide sequence ID" value="NZ_JAGINO010000011.1"/>
</dbReference>
<comment type="caution">
    <text evidence="4">The sequence shown here is derived from an EMBL/GenBank/DDBJ whole genome shotgun (WGS) entry which is preliminary data.</text>
</comment>